<evidence type="ECO:0000256" key="4">
    <source>
        <dbReference type="ARBA" id="ARBA00022490"/>
    </source>
</evidence>
<dbReference type="FunFam" id="3.40.1160.10:FF:000001">
    <property type="entry name" value="Uridylate kinase"/>
    <property type="match status" value="1"/>
</dbReference>
<gene>
    <name evidence="11" type="primary">pyrH</name>
    <name evidence="13" type="ORF">SAMN05216180_0657</name>
</gene>
<evidence type="ECO:0000256" key="3">
    <source>
        <dbReference type="ARBA" id="ARBA00007614"/>
    </source>
</evidence>
<name>A0A1H7ZGL9_9FIRM</name>
<feature type="binding site" evidence="11">
    <location>
        <position position="53"/>
    </location>
    <ligand>
        <name>UMP</name>
        <dbReference type="ChEBI" id="CHEBI:57865"/>
    </ligand>
</feature>
<comment type="activity regulation">
    <text evidence="11">Inhibited by UTP.</text>
</comment>
<feature type="binding site" evidence="11">
    <location>
        <position position="71"/>
    </location>
    <ligand>
        <name>UMP</name>
        <dbReference type="ChEBI" id="CHEBI:57865"/>
    </ligand>
</feature>
<feature type="binding site" evidence="11">
    <location>
        <position position="165"/>
    </location>
    <ligand>
        <name>ATP</name>
        <dbReference type="ChEBI" id="CHEBI:30616"/>
    </ligand>
</feature>
<evidence type="ECO:0000259" key="12">
    <source>
        <dbReference type="Pfam" id="PF00696"/>
    </source>
</evidence>
<evidence type="ECO:0000256" key="6">
    <source>
        <dbReference type="ARBA" id="ARBA00022741"/>
    </source>
</evidence>
<dbReference type="InterPro" id="IPR036393">
    <property type="entry name" value="AceGlu_kinase-like_sf"/>
</dbReference>
<dbReference type="RefSeq" id="WP_092751588.1">
    <property type="nucleotide sequence ID" value="NZ_FOCG01000001.1"/>
</dbReference>
<evidence type="ECO:0000313" key="13">
    <source>
        <dbReference type="EMBL" id="SEM57455.1"/>
    </source>
</evidence>
<keyword evidence="8 11" id="KW-0067">ATP-binding</keyword>
<reference evidence="13 14" key="1">
    <citation type="submission" date="2016-10" db="EMBL/GenBank/DDBJ databases">
        <authorList>
            <person name="de Groot N.N."/>
        </authorList>
    </citation>
    <scope>NUCLEOTIDE SEQUENCE [LARGE SCALE GENOMIC DNA]</scope>
    <source>
        <strain evidence="13 14">CGMCC 1.5070</strain>
    </source>
</reference>
<comment type="caution">
    <text evidence="11">Lacks conserved residue(s) required for the propagation of feature annotation.</text>
</comment>
<evidence type="ECO:0000256" key="5">
    <source>
        <dbReference type="ARBA" id="ARBA00022679"/>
    </source>
</evidence>
<keyword evidence="5 11" id="KW-0808">Transferase</keyword>
<dbReference type="EMBL" id="FOCG01000001">
    <property type="protein sequence ID" value="SEM57455.1"/>
    <property type="molecule type" value="Genomic_DNA"/>
</dbReference>
<dbReference type="PIRSF" id="PIRSF005650">
    <property type="entry name" value="Uridylate_kin"/>
    <property type="match status" value="1"/>
</dbReference>
<comment type="subunit">
    <text evidence="11">Homohexamer.</text>
</comment>
<dbReference type="GO" id="GO:0005737">
    <property type="term" value="C:cytoplasm"/>
    <property type="evidence" value="ECO:0007669"/>
    <property type="project" value="UniProtKB-SubCell"/>
</dbReference>
<dbReference type="GO" id="GO:0006225">
    <property type="term" value="P:UDP biosynthetic process"/>
    <property type="evidence" value="ECO:0007669"/>
    <property type="project" value="TreeGrafter"/>
</dbReference>
<evidence type="ECO:0000256" key="11">
    <source>
        <dbReference type="HAMAP-Rule" id="MF_01220"/>
    </source>
</evidence>
<comment type="catalytic activity">
    <reaction evidence="10 11">
        <text>UMP + ATP = UDP + ADP</text>
        <dbReference type="Rhea" id="RHEA:24400"/>
        <dbReference type="ChEBI" id="CHEBI:30616"/>
        <dbReference type="ChEBI" id="CHEBI:57865"/>
        <dbReference type="ChEBI" id="CHEBI:58223"/>
        <dbReference type="ChEBI" id="CHEBI:456216"/>
        <dbReference type="EC" id="2.7.4.22"/>
    </reaction>
</comment>
<dbReference type="HAMAP" id="MF_01220_B">
    <property type="entry name" value="PyrH_B"/>
    <property type="match status" value="1"/>
</dbReference>
<comment type="similarity">
    <text evidence="3 11">Belongs to the UMP kinase family.</text>
</comment>
<feature type="domain" description="Aspartate/glutamate/uridylate kinase" evidence="12">
    <location>
        <begin position="6"/>
        <end position="213"/>
    </location>
</feature>
<dbReference type="InterPro" id="IPR015963">
    <property type="entry name" value="Uridylate_kinase_bac"/>
</dbReference>
<dbReference type="Pfam" id="PF00696">
    <property type="entry name" value="AA_kinase"/>
    <property type="match status" value="1"/>
</dbReference>
<accession>A0A1H7ZGL9</accession>
<sequence length="234" mass="25284">MAIKYKRVLLKLSGEALAGEKKSGLDFDTVLKICASIKDAWDLGAEIGIVVGGGNFWRGRSSGKMDRTRADHMGMLATVINSLALADALEQLGVDVRVQTAISMQAIAEPYVRGKALRHLEKRRVVIFGCGTGNPYFSTDTASSLRAAEIDADIIMKATKVDGVYDSDPMKNADAKKYDNLTFAEILTQELGVMDSTAASMCRDNSIPILVFSVDDPHNIVRAIQGETIGTLVK</sequence>
<feature type="binding site" evidence="11">
    <location>
        <position position="54"/>
    </location>
    <ligand>
        <name>ATP</name>
        <dbReference type="ChEBI" id="CHEBI:30616"/>
    </ligand>
</feature>
<evidence type="ECO:0000313" key="14">
    <source>
        <dbReference type="Proteomes" id="UP000199158"/>
    </source>
</evidence>
<evidence type="ECO:0000256" key="2">
    <source>
        <dbReference type="ARBA" id="ARBA00004791"/>
    </source>
</evidence>
<evidence type="ECO:0000256" key="10">
    <source>
        <dbReference type="ARBA" id="ARBA00047767"/>
    </source>
</evidence>
<feature type="binding site" evidence="11">
    <location>
        <position position="58"/>
    </location>
    <ligand>
        <name>ATP</name>
        <dbReference type="ChEBI" id="CHEBI:30616"/>
    </ligand>
</feature>
<dbReference type="PANTHER" id="PTHR42833">
    <property type="entry name" value="URIDYLATE KINASE"/>
    <property type="match status" value="1"/>
</dbReference>
<dbReference type="Proteomes" id="UP000199158">
    <property type="component" value="Unassembled WGS sequence"/>
</dbReference>
<comment type="subcellular location">
    <subcellularLocation>
        <location evidence="1 11">Cytoplasm</location>
    </subcellularLocation>
</comment>
<dbReference type="OrthoDB" id="9807458at2"/>
<dbReference type="UniPathway" id="UPA00159">
    <property type="reaction ID" value="UER00275"/>
</dbReference>
<dbReference type="GO" id="GO:0044210">
    <property type="term" value="P:'de novo' CTP biosynthetic process"/>
    <property type="evidence" value="ECO:0007669"/>
    <property type="project" value="UniProtKB-UniRule"/>
</dbReference>
<dbReference type="NCBIfam" id="TIGR02075">
    <property type="entry name" value="pyrH_bact"/>
    <property type="match status" value="1"/>
</dbReference>
<dbReference type="InterPro" id="IPR011817">
    <property type="entry name" value="Uridylate_kinase"/>
</dbReference>
<dbReference type="InterPro" id="IPR001048">
    <property type="entry name" value="Asp/Glu/Uridylate_kinase"/>
</dbReference>
<dbReference type="AlphaFoldDB" id="A0A1H7ZGL9"/>
<feature type="binding site" evidence="11">
    <location>
        <position position="159"/>
    </location>
    <ligand>
        <name>ATP</name>
        <dbReference type="ChEBI" id="CHEBI:30616"/>
    </ligand>
</feature>
<dbReference type="PANTHER" id="PTHR42833:SF4">
    <property type="entry name" value="URIDYLATE KINASE PUMPKIN, CHLOROPLASTIC"/>
    <property type="match status" value="1"/>
</dbReference>
<protein>
    <recommendedName>
        <fullName evidence="11">Uridylate kinase</fullName>
        <shortName evidence="11">UK</shortName>
        <ecNumber evidence="11">2.7.4.22</ecNumber>
    </recommendedName>
    <alternativeName>
        <fullName evidence="11">Uridine monophosphate kinase</fullName>
        <shortName evidence="11">UMP kinase</shortName>
        <shortName evidence="11">UMPK</shortName>
    </alternativeName>
</protein>
<keyword evidence="9 11" id="KW-0665">Pyrimidine biosynthesis</keyword>
<dbReference type="GO" id="GO:0005524">
    <property type="term" value="F:ATP binding"/>
    <property type="evidence" value="ECO:0007669"/>
    <property type="project" value="UniProtKB-KW"/>
</dbReference>
<evidence type="ECO:0000256" key="9">
    <source>
        <dbReference type="ARBA" id="ARBA00022975"/>
    </source>
</evidence>
<proteinExistence type="inferred from homology"/>
<feature type="binding site" evidence="11">
    <location>
        <begin position="11"/>
        <end position="14"/>
    </location>
    <ligand>
        <name>ATP</name>
        <dbReference type="ChEBI" id="CHEBI:30616"/>
    </ligand>
</feature>
<evidence type="ECO:0000256" key="8">
    <source>
        <dbReference type="ARBA" id="ARBA00022840"/>
    </source>
</evidence>
<keyword evidence="7 11" id="KW-0418">Kinase</keyword>
<feature type="binding site" evidence="11">
    <location>
        <begin position="132"/>
        <end position="139"/>
    </location>
    <ligand>
        <name>UMP</name>
        <dbReference type="ChEBI" id="CHEBI:57865"/>
    </ligand>
</feature>
<evidence type="ECO:0000256" key="7">
    <source>
        <dbReference type="ARBA" id="ARBA00022777"/>
    </source>
</evidence>
<dbReference type="STRING" id="474960.SAMN05216180_0657"/>
<organism evidence="13 14">
    <name type="scientific">Hydrogenoanaerobacterium saccharovorans</name>
    <dbReference type="NCBI Taxonomy" id="474960"/>
    <lineage>
        <taxon>Bacteria</taxon>
        <taxon>Bacillati</taxon>
        <taxon>Bacillota</taxon>
        <taxon>Clostridia</taxon>
        <taxon>Eubacteriales</taxon>
        <taxon>Oscillospiraceae</taxon>
        <taxon>Hydrogenoanaerobacterium</taxon>
    </lineage>
</organism>
<keyword evidence="6 11" id="KW-0547">Nucleotide-binding</keyword>
<comment type="function">
    <text evidence="11">Catalyzes the reversible phosphorylation of UMP to UDP.</text>
</comment>
<keyword evidence="14" id="KW-1185">Reference proteome</keyword>
<keyword evidence="4 11" id="KW-0963">Cytoplasm</keyword>
<dbReference type="EC" id="2.7.4.22" evidence="11"/>
<dbReference type="Gene3D" id="3.40.1160.10">
    <property type="entry name" value="Acetylglutamate kinase-like"/>
    <property type="match status" value="1"/>
</dbReference>
<comment type="pathway">
    <text evidence="2 11">Pyrimidine metabolism; CTP biosynthesis via de novo pathway; UDP from UMP (UMPK route): step 1/1.</text>
</comment>
<dbReference type="GO" id="GO:0033862">
    <property type="term" value="F:UMP kinase activity"/>
    <property type="evidence" value="ECO:0007669"/>
    <property type="project" value="UniProtKB-EC"/>
</dbReference>
<evidence type="ECO:0000256" key="1">
    <source>
        <dbReference type="ARBA" id="ARBA00004496"/>
    </source>
</evidence>
<feature type="binding site" evidence="11">
    <location>
        <position position="168"/>
    </location>
    <ligand>
        <name>ATP</name>
        <dbReference type="ChEBI" id="CHEBI:30616"/>
    </ligand>
</feature>
<dbReference type="SUPFAM" id="SSF53633">
    <property type="entry name" value="Carbamate kinase-like"/>
    <property type="match status" value="1"/>
</dbReference>
<dbReference type="CDD" id="cd04254">
    <property type="entry name" value="AAK_UMPK-PyrH-Ec"/>
    <property type="match status" value="1"/>
</dbReference>